<evidence type="ECO:0000259" key="6">
    <source>
        <dbReference type="Pfam" id="PF02668"/>
    </source>
</evidence>
<feature type="domain" description="TauD/TfdA-like" evidence="6">
    <location>
        <begin position="2"/>
        <end position="269"/>
    </location>
</feature>
<dbReference type="InterPro" id="IPR042098">
    <property type="entry name" value="TauD-like_sf"/>
</dbReference>
<keyword evidence="4" id="KW-0560">Oxidoreductase</keyword>
<sequence>MEIKQLPGPFGVAVEGVDLSQDMSDTTMRSLIGLLHDHQILVIRNQRLSDDDYVRFGSKWGRPLSFMIKSHTHNEHPELIRINNAASTPARYRDGAMHWHADSTYEKEPASVTMLYGVEAPEFGGETLIASARFAYDALDEETKQRIDGLTAQHCLGGSPELPGEKIPIVADQIAMQGVQQHPLVLRHPVTGTKAIFTSGTAFGAVGLEREEGRELIDKLRRHITRPEFTTSYKIEAGDVFLWDNFQVLHSATPIEYSDEDGKRRLLYRISTKGLPDLCQQEVA</sequence>
<reference evidence="7 8" key="1">
    <citation type="submission" date="2017-10" db="EMBL/GenBank/DDBJ databases">
        <title>Sphingobium yanoikuyae S72.</title>
        <authorList>
            <person name="Sanchez E."/>
            <person name="Bustos P."/>
            <person name="Mendoza P."/>
            <person name="Guo X."/>
            <person name="Mendoza A."/>
        </authorList>
    </citation>
    <scope>NUCLEOTIDE SEQUENCE [LARGE SCALE GENOMIC DNA]</scope>
    <source>
        <strain evidence="7 8">S72</strain>
    </source>
</reference>
<dbReference type="Pfam" id="PF02668">
    <property type="entry name" value="TauD"/>
    <property type="match status" value="1"/>
</dbReference>
<dbReference type="AlphaFoldDB" id="A0A291N0R6"/>
<dbReference type="PANTHER" id="PTHR43779">
    <property type="entry name" value="DIOXYGENASE RV0097-RELATED"/>
    <property type="match status" value="1"/>
</dbReference>
<dbReference type="GeneID" id="57777682"/>
<dbReference type="RefSeq" id="WP_097383885.1">
    <property type="nucleotide sequence ID" value="NZ_CP023741.1"/>
</dbReference>
<evidence type="ECO:0000256" key="4">
    <source>
        <dbReference type="ARBA" id="ARBA00023002"/>
    </source>
</evidence>
<evidence type="ECO:0000256" key="5">
    <source>
        <dbReference type="ARBA" id="ARBA00023004"/>
    </source>
</evidence>
<dbReference type="EMBL" id="CP023741">
    <property type="protein sequence ID" value="ATI80760.1"/>
    <property type="molecule type" value="Genomic_DNA"/>
</dbReference>
<evidence type="ECO:0000256" key="1">
    <source>
        <dbReference type="ARBA" id="ARBA00005896"/>
    </source>
</evidence>
<accession>A0A291N0R6</accession>
<organism evidence="7 8">
    <name type="scientific">Sphingobium yanoikuyae</name>
    <name type="common">Sphingomonas yanoikuyae</name>
    <dbReference type="NCBI Taxonomy" id="13690"/>
    <lineage>
        <taxon>Bacteria</taxon>
        <taxon>Pseudomonadati</taxon>
        <taxon>Pseudomonadota</taxon>
        <taxon>Alphaproteobacteria</taxon>
        <taxon>Sphingomonadales</taxon>
        <taxon>Sphingomonadaceae</taxon>
        <taxon>Sphingobium</taxon>
    </lineage>
</organism>
<protein>
    <submittedName>
        <fullName evidence="7">Taurine catabolism dioxygenase TauD</fullName>
    </submittedName>
</protein>
<evidence type="ECO:0000313" key="8">
    <source>
        <dbReference type="Proteomes" id="UP000219422"/>
    </source>
</evidence>
<dbReference type="KEGG" id="sya:A6768_12670"/>
<dbReference type="SUPFAM" id="SSF51197">
    <property type="entry name" value="Clavaminate synthase-like"/>
    <property type="match status" value="1"/>
</dbReference>
<gene>
    <name evidence="7" type="ORF">A6768_12670</name>
</gene>
<dbReference type="Proteomes" id="UP000219422">
    <property type="component" value="Chromosome"/>
</dbReference>
<dbReference type="InterPro" id="IPR051178">
    <property type="entry name" value="TfdA_dioxygenase"/>
</dbReference>
<dbReference type="PANTHER" id="PTHR43779:SF3">
    <property type="entry name" value="(3R)-3-[(CARBOXYMETHYL)AMINO]FATTY ACID OXYGENASE_DECARBOXYLASE"/>
    <property type="match status" value="1"/>
</dbReference>
<evidence type="ECO:0000256" key="2">
    <source>
        <dbReference type="ARBA" id="ARBA00022723"/>
    </source>
</evidence>
<dbReference type="GO" id="GO:0016706">
    <property type="term" value="F:2-oxoglutarate-dependent dioxygenase activity"/>
    <property type="evidence" value="ECO:0007669"/>
    <property type="project" value="UniProtKB-ARBA"/>
</dbReference>
<keyword evidence="3 7" id="KW-0223">Dioxygenase</keyword>
<proteinExistence type="inferred from homology"/>
<evidence type="ECO:0000313" key="7">
    <source>
        <dbReference type="EMBL" id="ATI80760.1"/>
    </source>
</evidence>
<comment type="similarity">
    <text evidence="1">Belongs to the TfdA dioxygenase family.</text>
</comment>
<keyword evidence="5" id="KW-0408">Iron</keyword>
<evidence type="ECO:0000256" key="3">
    <source>
        <dbReference type="ARBA" id="ARBA00022964"/>
    </source>
</evidence>
<dbReference type="GO" id="GO:0046872">
    <property type="term" value="F:metal ion binding"/>
    <property type="evidence" value="ECO:0007669"/>
    <property type="project" value="UniProtKB-KW"/>
</dbReference>
<dbReference type="Gene3D" id="3.60.130.10">
    <property type="entry name" value="Clavaminate synthase-like"/>
    <property type="match status" value="1"/>
</dbReference>
<dbReference type="InterPro" id="IPR003819">
    <property type="entry name" value="TauD/TfdA-like"/>
</dbReference>
<keyword evidence="2" id="KW-0479">Metal-binding</keyword>
<name>A0A291N0R6_SPHYA</name>